<evidence type="ECO:0000313" key="1">
    <source>
        <dbReference type="EMBL" id="VDO93210.1"/>
    </source>
</evidence>
<gene>
    <name evidence="1" type="ORF">SCUD_LOCUS5109</name>
</gene>
<accession>A0A183JQX0</accession>
<evidence type="ECO:0000313" key="2">
    <source>
        <dbReference type="Proteomes" id="UP000279833"/>
    </source>
</evidence>
<name>A0A183JQX0_9TREM</name>
<dbReference type="EMBL" id="UZAK01007750">
    <property type="protein sequence ID" value="VDO93210.1"/>
    <property type="molecule type" value="Genomic_DNA"/>
</dbReference>
<protein>
    <submittedName>
        <fullName evidence="1 3">Uncharacterized protein</fullName>
    </submittedName>
</protein>
<dbReference type="Proteomes" id="UP000279833">
    <property type="component" value="Unassembled WGS sequence"/>
</dbReference>
<keyword evidence="2" id="KW-1185">Reference proteome</keyword>
<sequence>FTPICRIKQFTFPEIDITFDIPKVLTLSDCVFLINFMKYDNYSLKCQSYYPCKLSKSINSELVSGEMIQQDDTLIEENQFNENKIEEILLNDDNSEKQQTTEMEEAFEVIPEDRIPTPGYCLYCFYYTSGSFFRRKRLARI</sequence>
<proteinExistence type="predicted"/>
<organism evidence="3">
    <name type="scientific">Schistosoma curassoni</name>
    <dbReference type="NCBI Taxonomy" id="6186"/>
    <lineage>
        <taxon>Eukaryota</taxon>
        <taxon>Metazoa</taxon>
        <taxon>Spiralia</taxon>
        <taxon>Lophotrochozoa</taxon>
        <taxon>Platyhelminthes</taxon>
        <taxon>Trematoda</taxon>
        <taxon>Digenea</taxon>
        <taxon>Strigeidida</taxon>
        <taxon>Schistosomatoidea</taxon>
        <taxon>Schistosomatidae</taxon>
        <taxon>Schistosoma</taxon>
    </lineage>
</organism>
<dbReference type="WBParaSite" id="SCUD_0000510901-mRNA-1">
    <property type="protein sequence ID" value="SCUD_0000510901-mRNA-1"/>
    <property type="gene ID" value="SCUD_0000510901"/>
</dbReference>
<reference evidence="3" key="1">
    <citation type="submission" date="2016-06" db="UniProtKB">
        <authorList>
            <consortium name="WormBaseParasite"/>
        </authorList>
    </citation>
    <scope>IDENTIFICATION</scope>
</reference>
<evidence type="ECO:0000313" key="3">
    <source>
        <dbReference type="WBParaSite" id="SCUD_0000510901-mRNA-1"/>
    </source>
</evidence>
<dbReference type="AlphaFoldDB" id="A0A183JQX0"/>
<reference evidence="1 2" key="2">
    <citation type="submission" date="2018-11" db="EMBL/GenBank/DDBJ databases">
        <authorList>
            <consortium name="Pathogen Informatics"/>
        </authorList>
    </citation>
    <scope>NUCLEOTIDE SEQUENCE [LARGE SCALE GENOMIC DNA]</scope>
    <source>
        <strain evidence="1">Dakar</strain>
        <strain evidence="2">Dakar, Senegal</strain>
    </source>
</reference>